<dbReference type="InterPro" id="IPR002941">
    <property type="entry name" value="DNA_methylase_N4/N6"/>
</dbReference>
<dbReference type="GO" id="GO:0009307">
    <property type="term" value="P:DNA restriction-modification system"/>
    <property type="evidence" value="ECO:0007669"/>
    <property type="project" value="UniProtKB-KW"/>
</dbReference>
<dbReference type="GO" id="GO:0008170">
    <property type="term" value="F:N-methyltransferase activity"/>
    <property type="evidence" value="ECO:0007669"/>
    <property type="project" value="InterPro"/>
</dbReference>
<protein>
    <submittedName>
        <fullName evidence="7">Site-specific DNA-methyltransferase</fullName>
    </submittedName>
</protein>
<sequence>MRAEAVAVSRERYEGKGPQGRFYQGDTLLLLDELAREYAKEVKLVYMDPPFLTGERFVMRARVGAADWKAGKGSMVLPAFSDAMEPEAYYAMMRRTIEGCHTLLRDDGMLFLHCDFRTSARLRLILDDVFGEGNLLNEIAWVYHTGGTARRYFSRKHDTILFYRKTRKYDFNISAVLRAPTEPKQNHMRRHVDPDGRVYRSIRSGGRVYTYYDDDPVPPSDVWDDVSHLQQRDPQRTGYDTQKPLALLERIVRCASREGELVLDPFAGSGTTLEAAHLLSRRFVGVDKCPLVPNILRRRLDGAPWELVQEAEVAGGACEAGILRGVGFYHLTLESIPMPWDLLDNWALGYLYGDELRVLSQSARSKKQPEIPREMEIPVYEGEIGLRLSDVRGKSYYYRIIHERN</sequence>
<keyword evidence="2" id="KW-0489">Methyltransferase</keyword>
<evidence type="ECO:0000313" key="8">
    <source>
        <dbReference type="Proteomes" id="UP000824260"/>
    </source>
</evidence>
<name>A0A9D0ZPC1_9FIRM</name>
<evidence type="ECO:0000256" key="3">
    <source>
        <dbReference type="ARBA" id="ARBA00022679"/>
    </source>
</evidence>
<evidence type="ECO:0000256" key="5">
    <source>
        <dbReference type="ARBA" id="ARBA00022747"/>
    </source>
</evidence>
<dbReference type="EMBL" id="DVFZ01000116">
    <property type="protein sequence ID" value="HIQ83882.1"/>
    <property type="molecule type" value="Genomic_DNA"/>
</dbReference>
<comment type="similarity">
    <text evidence="1">Belongs to the N(4)/N(6)-methyltransferase family.</text>
</comment>
<evidence type="ECO:0000256" key="4">
    <source>
        <dbReference type="ARBA" id="ARBA00022691"/>
    </source>
</evidence>
<dbReference type="InterPro" id="IPR002052">
    <property type="entry name" value="DNA_methylase_N6_adenine_CS"/>
</dbReference>
<organism evidence="7 8">
    <name type="scientific">Candidatus Pullichristensenella stercorigallinarum</name>
    <dbReference type="NCBI Taxonomy" id="2840909"/>
    <lineage>
        <taxon>Bacteria</taxon>
        <taxon>Bacillati</taxon>
        <taxon>Bacillota</taxon>
        <taxon>Clostridia</taxon>
        <taxon>Candidatus Pullichristensenella</taxon>
    </lineage>
</organism>
<accession>A0A9D0ZPC1</accession>
<dbReference type="SUPFAM" id="SSF53335">
    <property type="entry name" value="S-adenosyl-L-methionine-dependent methyltransferases"/>
    <property type="match status" value="1"/>
</dbReference>
<keyword evidence="3" id="KW-0808">Transferase</keyword>
<feature type="domain" description="DNA methylase N-4/N-6" evidence="6">
    <location>
        <begin position="42"/>
        <end position="288"/>
    </location>
</feature>
<comment type="caution">
    <text evidence="7">The sequence shown here is derived from an EMBL/GenBank/DDBJ whole genome shotgun (WGS) entry which is preliminary data.</text>
</comment>
<dbReference type="Proteomes" id="UP000824260">
    <property type="component" value="Unassembled WGS sequence"/>
</dbReference>
<dbReference type="InterPro" id="IPR002295">
    <property type="entry name" value="N4/N6-MTase_EcoPI_Mod-like"/>
</dbReference>
<dbReference type="InterPro" id="IPR029063">
    <property type="entry name" value="SAM-dependent_MTases_sf"/>
</dbReference>
<evidence type="ECO:0000259" key="6">
    <source>
        <dbReference type="Pfam" id="PF01555"/>
    </source>
</evidence>
<dbReference type="GO" id="GO:0003677">
    <property type="term" value="F:DNA binding"/>
    <property type="evidence" value="ECO:0007669"/>
    <property type="project" value="InterPro"/>
</dbReference>
<evidence type="ECO:0000256" key="1">
    <source>
        <dbReference type="ARBA" id="ARBA00006594"/>
    </source>
</evidence>
<dbReference type="Pfam" id="PF01555">
    <property type="entry name" value="N6_N4_Mtase"/>
    <property type="match status" value="1"/>
</dbReference>
<proteinExistence type="inferred from homology"/>
<dbReference type="PRINTS" id="PR00506">
    <property type="entry name" value="D21N6MTFRASE"/>
</dbReference>
<evidence type="ECO:0000313" key="7">
    <source>
        <dbReference type="EMBL" id="HIQ83882.1"/>
    </source>
</evidence>
<gene>
    <name evidence="7" type="ORF">IAA52_12390</name>
</gene>
<dbReference type="AlphaFoldDB" id="A0A9D0ZPC1"/>
<keyword evidence="5" id="KW-0680">Restriction system</keyword>
<dbReference type="PROSITE" id="PS00092">
    <property type="entry name" value="N6_MTASE"/>
    <property type="match status" value="1"/>
</dbReference>
<keyword evidence="4" id="KW-0949">S-adenosyl-L-methionine</keyword>
<reference evidence="7" key="2">
    <citation type="journal article" date="2021" name="PeerJ">
        <title>Extensive microbial diversity within the chicken gut microbiome revealed by metagenomics and culture.</title>
        <authorList>
            <person name="Gilroy R."/>
            <person name="Ravi A."/>
            <person name="Getino M."/>
            <person name="Pursley I."/>
            <person name="Horton D.L."/>
            <person name="Alikhan N.F."/>
            <person name="Baker D."/>
            <person name="Gharbi K."/>
            <person name="Hall N."/>
            <person name="Watson M."/>
            <person name="Adriaenssens E.M."/>
            <person name="Foster-Nyarko E."/>
            <person name="Jarju S."/>
            <person name="Secka A."/>
            <person name="Antonio M."/>
            <person name="Oren A."/>
            <person name="Chaudhuri R.R."/>
            <person name="La Ragione R."/>
            <person name="Hildebrand F."/>
            <person name="Pallen M.J."/>
        </authorList>
    </citation>
    <scope>NUCLEOTIDE SEQUENCE</scope>
    <source>
        <strain evidence="7">ChiSjej6B24-2974</strain>
    </source>
</reference>
<evidence type="ECO:0000256" key="2">
    <source>
        <dbReference type="ARBA" id="ARBA00022603"/>
    </source>
</evidence>
<reference evidence="7" key="1">
    <citation type="submission" date="2020-10" db="EMBL/GenBank/DDBJ databases">
        <authorList>
            <person name="Gilroy R."/>
        </authorList>
    </citation>
    <scope>NUCLEOTIDE SEQUENCE</scope>
    <source>
        <strain evidence="7">ChiSjej6B24-2974</strain>
    </source>
</reference>
<dbReference type="Gene3D" id="3.40.50.150">
    <property type="entry name" value="Vaccinia Virus protein VP39"/>
    <property type="match status" value="1"/>
</dbReference>
<dbReference type="GO" id="GO:0032259">
    <property type="term" value="P:methylation"/>
    <property type="evidence" value="ECO:0007669"/>
    <property type="project" value="UniProtKB-KW"/>
</dbReference>